<dbReference type="EMBL" id="LLXX01000194">
    <property type="protein sequence ID" value="KRQ96296.1"/>
    <property type="molecule type" value="Genomic_DNA"/>
</dbReference>
<proteinExistence type="predicted"/>
<reference evidence="1 2" key="1">
    <citation type="submission" date="2014-03" db="EMBL/GenBank/DDBJ databases">
        <title>Bradyrhizobium valentinum sp. nov., isolated from effective nodules of Lupinus mariae-josephae, a lupine endemic of basic-lime soils in Eastern Spain.</title>
        <authorList>
            <person name="Duran D."/>
            <person name="Rey L."/>
            <person name="Navarro A."/>
            <person name="Busquets A."/>
            <person name="Imperial J."/>
            <person name="Ruiz-Argueso T."/>
        </authorList>
    </citation>
    <scope>NUCLEOTIDE SEQUENCE [LARGE SCALE GENOMIC DNA]</scope>
    <source>
        <strain evidence="1 2">LmjM3</strain>
    </source>
</reference>
<keyword evidence="2" id="KW-1185">Reference proteome</keyword>
<dbReference type="Proteomes" id="UP000051913">
    <property type="component" value="Unassembled WGS sequence"/>
</dbReference>
<accession>A0A0R3KKS1</accession>
<dbReference type="AlphaFoldDB" id="A0A0R3KKS1"/>
<organism evidence="1 2">
    <name type="scientific">Bradyrhizobium valentinum</name>
    <dbReference type="NCBI Taxonomy" id="1518501"/>
    <lineage>
        <taxon>Bacteria</taxon>
        <taxon>Pseudomonadati</taxon>
        <taxon>Pseudomonadota</taxon>
        <taxon>Alphaproteobacteria</taxon>
        <taxon>Hyphomicrobiales</taxon>
        <taxon>Nitrobacteraceae</taxon>
        <taxon>Bradyrhizobium</taxon>
    </lineage>
</organism>
<name>A0A0R3KKS1_9BRAD</name>
<sequence length="128" mass="14308">MTTAQNYLGGLYTRADAVIQTPGYAPTSQPSRITAGLISVRRVPARRIQLVTGWFSFPAEKNFKIANTIDDGSYVVVSHKQDTSTAQRFYTEKTSTLSYPIDQTFFGSIRMRRNHQYGASPAEIRSPI</sequence>
<gene>
    <name evidence="1" type="ORF">CP49_37075</name>
</gene>
<dbReference type="RefSeq" id="WP_057854605.1">
    <property type="nucleotide sequence ID" value="NZ_LLXX01000194.1"/>
</dbReference>
<evidence type="ECO:0000313" key="2">
    <source>
        <dbReference type="Proteomes" id="UP000051913"/>
    </source>
</evidence>
<protein>
    <submittedName>
        <fullName evidence="1">Uncharacterized protein</fullName>
    </submittedName>
</protein>
<evidence type="ECO:0000313" key="1">
    <source>
        <dbReference type="EMBL" id="KRQ96296.1"/>
    </source>
</evidence>
<comment type="caution">
    <text evidence="1">The sequence shown here is derived from an EMBL/GenBank/DDBJ whole genome shotgun (WGS) entry which is preliminary data.</text>
</comment>